<evidence type="ECO:0000313" key="3">
    <source>
        <dbReference type="EMBL" id="ORZ39482.1"/>
    </source>
</evidence>
<dbReference type="Pfam" id="PF06127">
    <property type="entry name" value="Mpo1-like"/>
    <property type="match status" value="1"/>
</dbReference>
<dbReference type="InterPro" id="IPR009305">
    <property type="entry name" value="Mpo1-like"/>
</dbReference>
<keyword evidence="2" id="KW-0472">Membrane</keyword>
<proteinExistence type="predicted"/>
<feature type="transmembrane region" description="Helical" evidence="2">
    <location>
        <begin position="93"/>
        <end position="112"/>
    </location>
</feature>
<comment type="caution">
    <text evidence="3">The sequence shown here is derived from an EMBL/GenBank/DDBJ whole genome shotgun (WGS) entry which is preliminary data.</text>
</comment>
<dbReference type="PANTHER" id="PTHR34205:SF2">
    <property type="entry name" value="DUF962 DOMAIN-CONTAINING PROTEIN"/>
    <property type="match status" value="1"/>
</dbReference>
<feature type="compositionally biased region" description="Polar residues" evidence="1">
    <location>
        <begin position="1"/>
        <end position="12"/>
    </location>
</feature>
<dbReference type="OrthoDB" id="5511466at2759"/>
<sequence length="144" mass="16274">MSSTSTITNRTSAPEAVTSPAASTEHGPVDSTGTRATTTKKTKTDIRIKTFAAFYKFYLSEHSHRTNRRLHIVGTTNAAVLIVAAALRRQPKLLLAALLQGYAFAWVGHFFFEKNKPATFKYPLWSFISDWIMWYETVTLKRPF</sequence>
<evidence type="ECO:0008006" key="5">
    <source>
        <dbReference type="Google" id="ProtNLM"/>
    </source>
</evidence>
<evidence type="ECO:0000256" key="2">
    <source>
        <dbReference type="SAM" id="Phobius"/>
    </source>
</evidence>
<evidence type="ECO:0000313" key="4">
    <source>
        <dbReference type="Proteomes" id="UP000193411"/>
    </source>
</evidence>
<evidence type="ECO:0000256" key="1">
    <source>
        <dbReference type="SAM" id="MobiDB-lite"/>
    </source>
</evidence>
<accession>A0A1Y2I244</accession>
<dbReference type="Proteomes" id="UP000193411">
    <property type="component" value="Unassembled WGS sequence"/>
</dbReference>
<reference evidence="3 4" key="1">
    <citation type="submission" date="2016-07" db="EMBL/GenBank/DDBJ databases">
        <title>Pervasive Adenine N6-methylation of Active Genes in Fungi.</title>
        <authorList>
            <consortium name="DOE Joint Genome Institute"/>
            <person name="Mondo S.J."/>
            <person name="Dannebaum R.O."/>
            <person name="Kuo R.C."/>
            <person name="Labutti K."/>
            <person name="Haridas S."/>
            <person name="Kuo A."/>
            <person name="Salamov A."/>
            <person name="Ahrendt S.R."/>
            <person name="Lipzen A."/>
            <person name="Sullivan W."/>
            <person name="Andreopoulos W.B."/>
            <person name="Clum A."/>
            <person name="Lindquist E."/>
            <person name="Daum C."/>
            <person name="Ramamoorthy G.K."/>
            <person name="Gryganskyi A."/>
            <person name="Culley D."/>
            <person name="Magnuson J.K."/>
            <person name="James T.Y."/>
            <person name="O'Malley M.A."/>
            <person name="Stajich J.E."/>
            <person name="Spatafora J.W."/>
            <person name="Visel A."/>
            <person name="Grigoriev I.V."/>
        </authorList>
    </citation>
    <scope>NUCLEOTIDE SEQUENCE [LARGE SCALE GENOMIC DNA]</scope>
    <source>
        <strain evidence="3 4">PL171</strain>
    </source>
</reference>
<keyword evidence="2" id="KW-1133">Transmembrane helix</keyword>
<name>A0A1Y2I244_9FUNG</name>
<dbReference type="PANTHER" id="PTHR34205">
    <property type="entry name" value="TRANSMEMBRANE PROTEIN"/>
    <property type="match status" value="1"/>
</dbReference>
<protein>
    <recommendedName>
        <fullName evidence="5">DUF962 domain-containing protein</fullName>
    </recommendedName>
</protein>
<keyword evidence="4" id="KW-1185">Reference proteome</keyword>
<gene>
    <name evidence="3" type="ORF">BCR44DRAFT_355285</name>
</gene>
<dbReference type="AlphaFoldDB" id="A0A1Y2I244"/>
<feature type="region of interest" description="Disordered" evidence="1">
    <location>
        <begin position="1"/>
        <end position="41"/>
    </location>
</feature>
<organism evidence="3 4">
    <name type="scientific">Catenaria anguillulae PL171</name>
    <dbReference type="NCBI Taxonomy" id="765915"/>
    <lineage>
        <taxon>Eukaryota</taxon>
        <taxon>Fungi</taxon>
        <taxon>Fungi incertae sedis</taxon>
        <taxon>Blastocladiomycota</taxon>
        <taxon>Blastocladiomycetes</taxon>
        <taxon>Blastocladiales</taxon>
        <taxon>Catenariaceae</taxon>
        <taxon>Catenaria</taxon>
    </lineage>
</organism>
<keyword evidence="2" id="KW-0812">Transmembrane</keyword>
<dbReference type="EMBL" id="MCFL01000005">
    <property type="protein sequence ID" value="ORZ39482.1"/>
    <property type="molecule type" value="Genomic_DNA"/>
</dbReference>